<dbReference type="Gene3D" id="2.60.120.10">
    <property type="entry name" value="Jelly Rolls"/>
    <property type="match status" value="1"/>
</dbReference>
<proteinExistence type="predicted"/>
<dbReference type="AlphaFoldDB" id="A0A845M4R3"/>
<dbReference type="RefSeq" id="WP_161352659.1">
    <property type="nucleotide sequence ID" value="NZ_WTUX01000019.1"/>
</dbReference>
<organism evidence="1 2">
    <name type="scientific">Maritimibacter harenae</name>
    <dbReference type="NCBI Taxonomy" id="2606218"/>
    <lineage>
        <taxon>Bacteria</taxon>
        <taxon>Pseudomonadati</taxon>
        <taxon>Pseudomonadota</taxon>
        <taxon>Alphaproteobacteria</taxon>
        <taxon>Rhodobacterales</taxon>
        <taxon>Roseobacteraceae</taxon>
        <taxon>Maritimibacter</taxon>
    </lineage>
</organism>
<sequence length="53" mass="6060">MKGFADGIGKLTEENDNFRKVLYMGAKIQQVLMALQPGEEIGEEVHDDRDQFF</sequence>
<name>A0A845M4R3_9RHOB</name>
<keyword evidence="2" id="KW-1185">Reference proteome</keyword>
<evidence type="ECO:0000313" key="2">
    <source>
        <dbReference type="Proteomes" id="UP000467322"/>
    </source>
</evidence>
<accession>A0A845M4R3</accession>
<comment type="caution">
    <text evidence="1">The sequence shown here is derived from an EMBL/GenBank/DDBJ whole genome shotgun (WGS) entry which is preliminary data.</text>
</comment>
<reference evidence="1 2" key="1">
    <citation type="submission" date="2019-12" db="EMBL/GenBank/DDBJ databases">
        <title>Maritimibacter sp. nov. sp. isolated from sea sand.</title>
        <authorList>
            <person name="Kim J."/>
            <person name="Jeong S.E."/>
            <person name="Jung H.S."/>
            <person name="Jeon C.O."/>
        </authorList>
    </citation>
    <scope>NUCLEOTIDE SEQUENCE [LARGE SCALE GENOMIC DNA]</scope>
    <source>
        <strain evidence="1 2">DP07</strain>
    </source>
</reference>
<evidence type="ECO:0000313" key="1">
    <source>
        <dbReference type="EMBL" id="MZR14546.1"/>
    </source>
</evidence>
<dbReference type="EMBL" id="WTUX01000019">
    <property type="protein sequence ID" value="MZR14546.1"/>
    <property type="molecule type" value="Genomic_DNA"/>
</dbReference>
<protein>
    <submittedName>
        <fullName evidence="1">Uncharacterized protein</fullName>
    </submittedName>
</protein>
<gene>
    <name evidence="1" type="ORF">GQE99_16115</name>
</gene>
<dbReference type="Proteomes" id="UP000467322">
    <property type="component" value="Unassembled WGS sequence"/>
</dbReference>
<dbReference type="InterPro" id="IPR014710">
    <property type="entry name" value="RmlC-like_jellyroll"/>
</dbReference>